<gene>
    <name evidence="3" type="ORF">WAK64_00905</name>
</gene>
<dbReference type="Pfam" id="PF13229">
    <property type="entry name" value="Beta_helix"/>
    <property type="match status" value="1"/>
</dbReference>
<evidence type="ECO:0000313" key="4">
    <source>
        <dbReference type="Proteomes" id="UP001312865"/>
    </source>
</evidence>
<protein>
    <submittedName>
        <fullName evidence="3">Right-handed parallel beta-helix repeat-containing protein</fullName>
    </submittedName>
</protein>
<dbReference type="InterPro" id="IPR012334">
    <property type="entry name" value="Pectin_lyas_fold"/>
</dbReference>
<feature type="region of interest" description="Disordered" evidence="1">
    <location>
        <begin position="280"/>
        <end position="305"/>
    </location>
</feature>
<evidence type="ECO:0000256" key="1">
    <source>
        <dbReference type="SAM" id="MobiDB-lite"/>
    </source>
</evidence>
<comment type="caution">
    <text evidence="3">The sequence shown here is derived from an EMBL/GenBank/DDBJ whole genome shotgun (WGS) entry which is preliminary data.</text>
</comment>
<evidence type="ECO:0000259" key="2">
    <source>
        <dbReference type="Pfam" id="PF13229"/>
    </source>
</evidence>
<dbReference type="RefSeq" id="WP_336585039.1">
    <property type="nucleotide sequence ID" value="NZ_JBBAXC010000001.1"/>
</dbReference>
<proteinExistence type="predicted"/>
<name>A0ABU8H8U2_9BACI</name>
<dbReference type="InterPro" id="IPR011050">
    <property type="entry name" value="Pectin_lyase_fold/virulence"/>
</dbReference>
<reference evidence="3 4" key="1">
    <citation type="journal article" date="2018" name="J. Microbiol.">
        <title>Bacillus spongiae sp. nov., isolated from sponge of Jeju Island.</title>
        <authorList>
            <person name="Lee G.E."/>
            <person name="Im W.T."/>
            <person name="Park J.S."/>
        </authorList>
    </citation>
    <scope>NUCLEOTIDE SEQUENCE [LARGE SCALE GENOMIC DNA]</scope>
    <source>
        <strain evidence="3 4">135PIL107-10</strain>
    </source>
</reference>
<dbReference type="InterPro" id="IPR039448">
    <property type="entry name" value="Beta_helix"/>
</dbReference>
<feature type="domain" description="Right handed beta helix" evidence="2">
    <location>
        <begin position="129"/>
        <end position="268"/>
    </location>
</feature>
<accession>A0ABU8H8U2</accession>
<sequence>MALRIVPTDFLTVQDAIVASSPGDSIKILAGTFDGFEVDVENLKIFGCGIGRTIIAGAPAQGTSDGVVVSADRTILQGFTVQGFQASGVEVNSNNNILKSIESTASNNGFTNNGENNLIIKCVASINGGHGFEFLDSGRMSCLIRNESSQNFLRGFSVNGRINFFIHNIAKDNVNAGFFLFGTLNSVWSNTSIRNQFGVQIEFNSTSNQVIKNNVCNNVNSGIIVQTFVGPGLNVIDSNIVRNNGTDDTDAGILIPTGRTGNTIRFNKARNNFEFDIEAGPGAEPPNNTFDGNKCGNSDPPGLCT</sequence>
<dbReference type="Gene3D" id="2.160.20.10">
    <property type="entry name" value="Single-stranded right-handed beta-helix, Pectin lyase-like"/>
    <property type="match status" value="1"/>
</dbReference>
<evidence type="ECO:0000313" key="3">
    <source>
        <dbReference type="EMBL" id="MEI5905623.1"/>
    </source>
</evidence>
<keyword evidence="4" id="KW-1185">Reference proteome</keyword>
<organism evidence="3 4">
    <name type="scientific">Bacillus spongiae</name>
    <dbReference type="NCBI Taxonomy" id="2683610"/>
    <lineage>
        <taxon>Bacteria</taxon>
        <taxon>Bacillati</taxon>
        <taxon>Bacillota</taxon>
        <taxon>Bacilli</taxon>
        <taxon>Bacillales</taxon>
        <taxon>Bacillaceae</taxon>
        <taxon>Bacillus</taxon>
    </lineage>
</organism>
<dbReference type="SUPFAM" id="SSF51126">
    <property type="entry name" value="Pectin lyase-like"/>
    <property type="match status" value="1"/>
</dbReference>
<dbReference type="EMBL" id="JBBAXC010000001">
    <property type="protein sequence ID" value="MEI5905623.1"/>
    <property type="molecule type" value="Genomic_DNA"/>
</dbReference>
<dbReference type="Proteomes" id="UP001312865">
    <property type="component" value="Unassembled WGS sequence"/>
</dbReference>